<comment type="caution">
    <text evidence="1">The sequence shown here is derived from an EMBL/GenBank/DDBJ whole genome shotgun (WGS) entry which is preliminary data.</text>
</comment>
<proteinExistence type="predicted"/>
<dbReference type="EMBL" id="QKWJ01000011">
    <property type="protein sequence ID" value="RDK10085.1"/>
    <property type="molecule type" value="Genomic_DNA"/>
</dbReference>
<sequence length="69" mass="7887">MYFGMGDVLSVRKVELPPAPRIFPVLTIRLGEDCELIAEVDFAVGGKYPVAERVPDWLLREEAQEIRER</sequence>
<reference evidence="2" key="1">
    <citation type="submission" date="2018-06" db="EMBL/GenBank/DDBJ databases">
        <authorList>
            <person name="Feng T."/>
            <person name="Jeon C.O."/>
        </authorList>
    </citation>
    <scope>NUCLEOTIDE SEQUENCE [LARGE SCALE GENOMIC DNA]</scope>
    <source>
        <strain evidence="2">S23</strain>
    </source>
</reference>
<accession>A0A370NWX6</accession>
<name>A0A370NWX6_9BURK</name>
<dbReference type="Proteomes" id="UP000255165">
    <property type="component" value="Unassembled WGS sequence"/>
</dbReference>
<organism evidence="1 2">
    <name type="scientific">Cupriavidus lacunae</name>
    <dbReference type="NCBI Taxonomy" id="2666307"/>
    <lineage>
        <taxon>Bacteria</taxon>
        <taxon>Pseudomonadati</taxon>
        <taxon>Pseudomonadota</taxon>
        <taxon>Betaproteobacteria</taxon>
        <taxon>Burkholderiales</taxon>
        <taxon>Burkholderiaceae</taxon>
        <taxon>Cupriavidus</taxon>
    </lineage>
</organism>
<evidence type="ECO:0000313" key="2">
    <source>
        <dbReference type="Proteomes" id="UP000255165"/>
    </source>
</evidence>
<dbReference type="AlphaFoldDB" id="A0A370NWX6"/>
<keyword evidence="2" id="KW-1185">Reference proteome</keyword>
<gene>
    <name evidence="1" type="ORF">DN412_12000</name>
</gene>
<protein>
    <submittedName>
        <fullName evidence="1">Uncharacterized protein</fullName>
    </submittedName>
</protein>
<evidence type="ECO:0000313" key="1">
    <source>
        <dbReference type="EMBL" id="RDK10085.1"/>
    </source>
</evidence>